<dbReference type="EMBL" id="SOEZ01000025">
    <property type="protein sequence ID" value="TFB53535.1"/>
    <property type="molecule type" value="Genomic_DNA"/>
</dbReference>
<dbReference type="GO" id="GO:0005829">
    <property type="term" value="C:cytosol"/>
    <property type="evidence" value="ECO:0007669"/>
    <property type="project" value="TreeGrafter"/>
</dbReference>
<comment type="similarity">
    <text evidence="1 4">Belongs to the glycosyl hydrolase 1 family.</text>
</comment>
<evidence type="ECO:0000256" key="1">
    <source>
        <dbReference type="ARBA" id="ARBA00010838"/>
    </source>
</evidence>
<keyword evidence="3" id="KW-0326">Glycosidase</keyword>
<evidence type="ECO:0000256" key="4">
    <source>
        <dbReference type="RuleBase" id="RU003690"/>
    </source>
</evidence>
<dbReference type="InterPro" id="IPR001360">
    <property type="entry name" value="Glyco_hydro_1"/>
</dbReference>
<organism evidence="5 6">
    <name type="scientific">Cryobacterium tagatosivorans</name>
    <dbReference type="NCBI Taxonomy" id="1259199"/>
    <lineage>
        <taxon>Bacteria</taxon>
        <taxon>Bacillati</taxon>
        <taxon>Actinomycetota</taxon>
        <taxon>Actinomycetes</taxon>
        <taxon>Micrococcales</taxon>
        <taxon>Microbacteriaceae</taxon>
        <taxon>Cryobacterium</taxon>
    </lineage>
</organism>
<dbReference type="SUPFAM" id="SSF51445">
    <property type="entry name" value="(Trans)glycosidases"/>
    <property type="match status" value="1"/>
</dbReference>
<proteinExistence type="inferred from homology"/>
<dbReference type="GO" id="GO:0008422">
    <property type="term" value="F:beta-glucosidase activity"/>
    <property type="evidence" value="ECO:0007669"/>
    <property type="project" value="TreeGrafter"/>
</dbReference>
<dbReference type="Gene3D" id="3.20.20.80">
    <property type="entry name" value="Glycosidases"/>
    <property type="match status" value="2"/>
</dbReference>
<accession>A0A4R8UH43</accession>
<sequence>MQNFPDGFLWGAATAAHQVEGNNVNNDWWVKEHAAGTQIVEPSGDAMDSYHRYREDMRLLADAGLNSYRFSIEWSRIEPAPGEVSRAAIDHYRRMVDAAHEFGLNPVVTLMHFTVPQWMFAQGFWRNPEAPDLFASFTEAALPIVADGVDYVCTINEPNIAAMLAGGETAANLVAFGLPRPDLQVADALLESHKRSREVLASVSGLKSGWTVATQAFHSTGEPGADEKLREYAYPSDDWYLENARGDDFIGVQAYTRTFIGPDGPIPVRDDVETTLTGWEFFPPALELGVRAAWELSGHVPVMVTENGIATADDTRRIAYTDGALRGLKAAMDDGVEVLGYLHWSALDNYEWASGFRPTFGLIAVDRETFVRTPKPSLAWLGEVAKANALPEVPVDAAVRVPAPVG</sequence>
<comment type="caution">
    <text evidence="5">The sequence shown here is derived from an EMBL/GenBank/DDBJ whole genome shotgun (WGS) entry which is preliminary data.</text>
</comment>
<reference evidence="5 6" key="1">
    <citation type="submission" date="2019-03" db="EMBL/GenBank/DDBJ databases">
        <title>Genomics of glacier-inhabiting Cryobacterium strains.</title>
        <authorList>
            <person name="Liu Q."/>
            <person name="Xin Y.-H."/>
        </authorList>
    </citation>
    <scope>NUCLEOTIDE SEQUENCE [LARGE SCALE GENOMIC DNA]</scope>
    <source>
        <strain evidence="5 6">Sr47</strain>
    </source>
</reference>
<evidence type="ECO:0000313" key="6">
    <source>
        <dbReference type="Proteomes" id="UP000297866"/>
    </source>
</evidence>
<protein>
    <submittedName>
        <fullName evidence="5">Glycoside hydrolase family 1 protein</fullName>
    </submittedName>
</protein>
<keyword evidence="2 5" id="KW-0378">Hydrolase</keyword>
<evidence type="ECO:0000313" key="5">
    <source>
        <dbReference type="EMBL" id="TFB53535.1"/>
    </source>
</evidence>
<dbReference type="PANTHER" id="PTHR10353">
    <property type="entry name" value="GLYCOSYL HYDROLASE"/>
    <property type="match status" value="1"/>
</dbReference>
<keyword evidence="6" id="KW-1185">Reference proteome</keyword>
<gene>
    <name evidence="5" type="ORF">E3O23_05140</name>
</gene>
<dbReference type="Pfam" id="PF00232">
    <property type="entry name" value="Glyco_hydro_1"/>
    <property type="match status" value="2"/>
</dbReference>
<dbReference type="OrthoDB" id="9765195at2"/>
<dbReference type="GO" id="GO:0016052">
    <property type="term" value="P:carbohydrate catabolic process"/>
    <property type="evidence" value="ECO:0007669"/>
    <property type="project" value="TreeGrafter"/>
</dbReference>
<evidence type="ECO:0000256" key="3">
    <source>
        <dbReference type="ARBA" id="ARBA00023295"/>
    </source>
</evidence>
<dbReference type="RefSeq" id="WP_134488816.1">
    <property type="nucleotide sequence ID" value="NZ_SOEZ01000025.1"/>
</dbReference>
<dbReference type="InterPro" id="IPR017853">
    <property type="entry name" value="GH"/>
</dbReference>
<dbReference type="Proteomes" id="UP000297866">
    <property type="component" value="Unassembled WGS sequence"/>
</dbReference>
<evidence type="ECO:0000256" key="2">
    <source>
        <dbReference type="ARBA" id="ARBA00022801"/>
    </source>
</evidence>
<dbReference type="PRINTS" id="PR00131">
    <property type="entry name" value="GLHYDRLASE1"/>
</dbReference>
<name>A0A4R8UH43_9MICO</name>
<dbReference type="PANTHER" id="PTHR10353:SF36">
    <property type="entry name" value="LP05116P"/>
    <property type="match status" value="1"/>
</dbReference>
<dbReference type="AlphaFoldDB" id="A0A4R8UH43"/>